<comment type="caution">
    <text evidence="1">The sequence shown here is derived from an EMBL/GenBank/DDBJ whole genome shotgun (WGS) entry which is preliminary data.</text>
</comment>
<dbReference type="EMBL" id="JASPKZ010001987">
    <property type="protein sequence ID" value="KAJ9596456.1"/>
    <property type="molecule type" value="Genomic_DNA"/>
</dbReference>
<proteinExistence type="predicted"/>
<dbReference type="Proteomes" id="UP001233999">
    <property type="component" value="Unassembled WGS sequence"/>
</dbReference>
<accession>A0AAD8ENA8</accession>
<protein>
    <submittedName>
        <fullName evidence="1">Uncharacterized protein</fullName>
    </submittedName>
</protein>
<feature type="non-terminal residue" evidence="1">
    <location>
        <position position="1"/>
    </location>
</feature>
<evidence type="ECO:0000313" key="1">
    <source>
        <dbReference type="EMBL" id="KAJ9596456.1"/>
    </source>
</evidence>
<sequence>MFGYRKTAENAPVHPVSGVPANVDVIPSRAAVDVPSVISTNSSMHLVVAEPHSKFHAASGDAVPEDWGKMYSITKRAALAPPGSFFWGIVHRAKLLELKAKVTCLKCSGIFQRGRCLDCKGFPPYPKLSIQATFVINEVDGRVIIAMKDEELLKYLDIRPAYSDVIARTMCLHGAEVVLPDKRKPIGVEEPLDKRLVREVVMLYEKNCIFYFHYRKFRSRNPNDIPRVFCVGVERPVTYLLFKGIE</sequence>
<organism evidence="1 2">
    <name type="scientific">Diploptera punctata</name>
    <name type="common">Pacific beetle cockroach</name>
    <dbReference type="NCBI Taxonomy" id="6984"/>
    <lineage>
        <taxon>Eukaryota</taxon>
        <taxon>Metazoa</taxon>
        <taxon>Ecdysozoa</taxon>
        <taxon>Arthropoda</taxon>
        <taxon>Hexapoda</taxon>
        <taxon>Insecta</taxon>
        <taxon>Pterygota</taxon>
        <taxon>Neoptera</taxon>
        <taxon>Polyneoptera</taxon>
        <taxon>Dictyoptera</taxon>
        <taxon>Blattodea</taxon>
        <taxon>Blaberoidea</taxon>
        <taxon>Blaberidae</taxon>
        <taxon>Diplopterinae</taxon>
        <taxon>Diploptera</taxon>
    </lineage>
</organism>
<gene>
    <name evidence="1" type="ORF">L9F63_012495</name>
</gene>
<reference evidence="1" key="2">
    <citation type="submission" date="2023-05" db="EMBL/GenBank/DDBJ databases">
        <authorList>
            <person name="Fouks B."/>
        </authorList>
    </citation>
    <scope>NUCLEOTIDE SEQUENCE</scope>
    <source>
        <strain evidence="1">Stay&amp;Tobe</strain>
        <tissue evidence="1">Testes</tissue>
    </source>
</reference>
<keyword evidence="2" id="KW-1185">Reference proteome</keyword>
<evidence type="ECO:0000313" key="2">
    <source>
        <dbReference type="Proteomes" id="UP001233999"/>
    </source>
</evidence>
<reference evidence="1" key="1">
    <citation type="journal article" date="2023" name="IScience">
        <title>Live-bearing cockroach genome reveals convergent evolutionary mechanisms linked to viviparity in insects and beyond.</title>
        <authorList>
            <person name="Fouks B."/>
            <person name="Harrison M.C."/>
            <person name="Mikhailova A.A."/>
            <person name="Marchal E."/>
            <person name="English S."/>
            <person name="Carruthers M."/>
            <person name="Jennings E.C."/>
            <person name="Chiamaka E.L."/>
            <person name="Frigard R.A."/>
            <person name="Pippel M."/>
            <person name="Attardo G.M."/>
            <person name="Benoit J.B."/>
            <person name="Bornberg-Bauer E."/>
            <person name="Tobe S.S."/>
        </authorList>
    </citation>
    <scope>NUCLEOTIDE SEQUENCE</scope>
    <source>
        <strain evidence="1">Stay&amp;Tobe</strain>
    </source>
</reference>
<dbReference type="AlphaFoldDB" id="A0AAD8ENA8"/>
<name>A0AAD8ENA8_DIPPU</name>